<reference evidence="2" key="1">
    <citation type="journal article" date="2008" name="J. Bacteriol.">
        <title>Genome sequence of Thermofilum pendens reveals an exceptional loss of biosynthetic pathways without genome reduction.</title>
        <authorList>
            <person name="Anderson I."/>
            <person name="Rodriguez J."/>
            <person name="Susanti D."/>
            <person name="Porat I."/>
            <person name="Reich C."/>
            <person name="Ulrich L.E."/>
            <person name="Elkins J.G."/>
            <person name="Mavromatis K."/>
            <person name="Lykidis A."/>
            <person name="Kim E."/>
            <person name="Thompson L.S."/>
            <person name="Nolan M."/>
            <person name="Land M."/>
            <person name="Copeland A."/>
            <person name="Lapidus A."/>
            <person name="Lucas S."/>
            <person name="Detter C."/>
            <person name="Zhulin I.B."/>
            <person name="Olsen G.J."/>
            <person name="Whitman W."/>
            <person name="Mukhopadhyay B."/>
            <person name="Bristow J."/>
            <person name="Kyrpides N."/>
        </authorList>
    </citation>
    <scope>NUCLEOTIDE SEQUENCE [LARGE SCALE GENOMIC DNA]</scope>
    <source>
        <strain evidence="2">DSM 2475 / Hrk 5</strain>
    </source>
</reference>
<dbReference type="Proteomes" id="UP000000641">
    <property type="component" value="Chromosome"/>
</dbReference>
<keyword evidence="2" id="KW-1185">Reference proteome</keyword>
<dbReference type="EnsemblBacteria" id="ABL79142">
    <property type="protein sequence ID" value="ABL79142"/>
    <property type="gene ID" value="Tpen_1747"/>
</dbReference>
<name>A1S112_THEPD</name>
<proteinExistence type="predicted"/>
<dbReference type="HOGENOM" id="CLU_160446_0_0_2"/>
<organism evidence="1 2">
    <name type="scientific">Thermofilum pendens (strain DSM 2475 / Hrk 5)</name>
    <dbReference type="NCBI Taxonomy" id="368408"/>
    <lineage>
        <taxon>Archaea</taxon>
        <taxon>Thermoproteota</taxon>
        <taxon>Thermoprotei</taxon>
        <taxon>Thermofilales</taxon>
        <taxon>Thermofilaceae</taxon>
        <taxon>Thermofilum</taxon>
    </lineage>
</organism>
<dbReference type="EMBL" id="CP000505">
    <property type="protein sequence ID" value="ABL79142.1"/>
    <property type="molecule type" value="Genomic_DNA"/>
</dbReference>
<dbReference type="AlphaFoldDB" id="A1S112"/>
<protein>
    <submittedName>
        <fullName evidence="1">Uncharacterized protein</fullName>
    </submittedName>
</protein>
<accession>A1S112</accession>
<evidence type="ECO:0000313" key="1">
    <source>
        <dbReference type="EMBL" id="ABL79142.1"/>
    </source>
</evidence>
<dbReference type="OrthoDB" id="28012at2157"/>
<dbReference type="eggNOG" id="arCOG06071">
    <property type="taxonomic scope" value="Archaea"/>
</dbReference>
<dbReference type="RefSeq" id="WP_011753407.1">
    <property type="nucleotide sequence ID" value="NC_008698.1"/>
</dbReference>
<gene>
    <name evidence="1" type="ordered locus">Tpen_1747</name>
</gene>
<sequence>MKRVRCYPNEKVEGVTVFVPRGHSHVRVILELEDQVVVLHEATVAAIARAYMDVVAHPLRRAVQLRRAALAERKRGYAEHQLLEVDRGEDEIVEEAEKVLEACAERVSGEA</sequence>
<evidence type="ECO:0000313" key="2">
    <source>
        <dbReference type="Proteomes" id="UP000000641"/>
    </source>
</evidence>
<dbReference type="KEGG" id="tpe:Tpen_1747"/>
<dbReference type="GeneID" id="4601772"/>